<sequence length="164" mass="17213">MEANMKIAFITIAALISVVAAAPSSSDNTKCSVSGFKINPTRIQSCCLNNMGGFDTSNPKQLGCTLPESSEKNFSNCVKKLGYATVINCAGQEPAPSHPDDMSVCTINGFKVNPSKISDCCLQNAGGAQAGAPQGCNLNVADEGKFRRCVKDLGFATTVDCDYK</sequence>
<keyword evidence="3" id="KW-1185">Reference proteome</keyword>
<dbReference type="Proteomes" id="UP000738359">
    <property type="component" value="Unassembled WGS sequence"/>
</dbReference>
<dbReference type="AlphaFoldDB" id="A0A9P6J7L1"/>
<evidence type="ECO:0000256" key="1">
    <source>
        <dbReference type="SAM" id="SignalP"/>
    </source>
</evidence>
<comment type="caution">
    <text evidence="2">The sequence shown here is derived from an EMBL/GenBank/DDBJ whole genome shotgun (WGS) entry which is preliminary data.</text>
</comment>
<feature type="chain" id="PRO_5040192843" evidence="1">
    <location>
        <begin position="22"/>
        <end position="164"/>
    </location>
</feature>
<organism evidence="2 3">
    <name type="scientific">Mortierella alpina</name>
    <name type="common">Oleaginous fungus</name>
    <name type="synonym">Mortierella renispora</name>
    <dbReference type="NCBI Taxonomy" id="64518"/>
    <lineage>
        <taxon>Eukaryota</taxon>
        <taxon>Fungi</taxon>
        <taxon>Fungi incertae sedis</taxon>
        <taxon>Mucoromycota</taxon>
        <taxon>Mortierellomycotina</taxon>
        <taxon>Mortierellomycetes</taxon>
        <taxon>Mortierellales</taxon>
        <taxon>Mortierellaceae</taxon>
        <taxon>Mortierella</taxon>
    </lineage>
</organism>
<keyword evidence="1" id="KW-0732">Signal</keyword>
<dbReference type="OrthoDB" id="2400172at2759"/>
<accession>A0A9P6J7L1</accession>
<evidence type="ECO:0000313" key="2">
    <source>
        <dbReference type="EMBL" id="KAF9964240.1"/>
    </source>
</evidence>
<feature type="signal peptide" evidence="1">
    <location>
        <begin position="1"/>
        <end position="21"/>
    </location>
</feature>
<gene>
    <name evidence="2" type="ORF">BGZ70_006727</name>
</gene>
<proteinExistence type="predicted"/>
<dbReference type="EMBL" id="JAAAHY010000388">
    <property type="protein sequence ID" value="KAF9964240.1"/>
    <property type="molecule type" value="Genomic_DNA"/>
</dbReference>
<protein>
    <submittedName>
        <fullName evidence="2">Uncharacterized protein</fullName>
    </submittedName>
</protein>
<evidence type="ECO:0000313" key="3">
    <source>
        <dbReference type="Proteomes" id="UP000738359"/>
    </source>
</evidence>
<reference evidence="2" key="1">
    <citation type="journal article" date="2020" name="Fungal Divers.">
        <title>Resolving the Mortierellaceae phylogeny through synthesis of multi-gene phylogenetics and phylogenomics.</title>
        <authorList>
            <person name="Vandepol N."/>
            <person name="Liber J."/>
            <person name="Desiro A."/>
            <person name="Na H."/>
            <person name="Kennedy M."/>
            <person name="Barry K."/>
            <person name="Grigoriev I.V."/>
            <person name="Miller A.N."/>
            <person name="O'Donnell K."/>
            <person name="Stajich J.E."/>
            <person name="Bonito G."/>
        </authorList>
    </citation>
    <scope>NUCLEOTIDE SEQUENCE</scope>
    <source>
        <strain evidence="2">CK1249</strain>
    </source>
</reference>
<name>A0A9P6J7L1_MORAP</name>